<name>A0A2V3IS50_9FLOR</name>
<comment type="caution">
    <text evidence="2">The sequence shown here is derived from an EMBL/GenBank/DDBJ whole genome shotgun (WGS) entry which is preliminary data.</text>
</comment>
<keyword evidence="1" id="KW-0472">Membrane</keyword>
<accession>A0A2V3IS50</accession>
<dbReference type="EMBL" id="NBIV01000077">
    <property type="protein sequence ID" value="PXF44941.1"/>
    <property type="molecule type" value="Genomic_DNA"/>
</dbReference>
<gene>
    <name evidence="2" type="ORF">BWQ96_05305</name>
</gene>
<evidence type="ECO:0000313" key="2">
    <source>
        <dbReference type="EMBL" id="PXF44941.1"/>
    </source>
</evidence>
<sequence>MYLSNMFKHTCSHKRNKLHLVWGVISLALALLVLLYMLKFVVFPSRQFVKAKPKECLIKKAKLSCWRKRILSASQIEQGRYTCWLFTVKVGNSTRMVQYNRLRDFPKVNDGCTSASTCGMELWPCHQNEVSQVRLRWRYPVNELVYCIMSIVATVLFGGISMWWYLRVEKDGCESEGGSSTIPFYGTAPRFCPPDALPRFENMTMSSSV</sequence>
<proteinExistence type="predicted"/>
<keyword evidence="3" id="KW-1185">Reference proteome</keyword>
<dbReference type="AlphaFoldDB" id="A0A2V3IS50"/>
<feature type="transmembrane region" description="Helical" evidence="1">
    <location>
        <begin position="144"/>
        <end position="166"/>
    </location>
</feature>
<protein>
    <submittedName>
        <fullName evidence="2">Uncharacterized protein</fullName>
    </submittedName>
</protein>
<organism evidence="2 3">
    <name type="scientific">Gracilariopsis chorda</name>
    <dbReference type="NCBI Taxonomy" id="448386"/>
    <lineage>
        <taxon>Eukaryota</taxon>
        <taxon>Rhodophyta</taxon>
        <taxon>Florideophyceae</taxon>
        <taxon>Rhodymeniophycidae</taxon>
        <taxon>Gracilariales</taxon>
        <taxon>Gracilariaceae</taxon>
        <taxon>Gracilariopsis</taxon>
    </lineage>
</organism>
<keyword evidence="1" id="KW-1133">Transmembrane helix</keyword>
<reference evidence="2 3" key="1">
    <citation type="journal article" date="2018" name="Mol. Biol. Evol.">
        <title>Analysis of the draft genome of the red seaweed Gracilariopsis chorda provides insights into genome size evolution in Rhodophyta.</title>
        <authorList>
            <person name="Lee J."/>
            <person name="Yang E.C."/>
            <person name="Graf L."/>
            <person name="Yang J.H."/>
            <person name="Qiu H."/>
            <person name="Zel Zion U."/>
            <person name="Chan C.X."/>
            <person name="Stephens T.G."/>
            <person name="Weber A.P.M."/>
            <person name="Boo G.H."/>
            <person name="Boo S.M."/>
            <person name="Kim K.M."/>
            <person name="Shin Y."/>
            <person name="Jung M."/>
            <person name="Lee S.J."/>
            <person name="Yim H.S."/>
            <person name="Lee J.H."/>
            <person name="Bhattacharya D."/>
            <person name="Yoon H.S."/>
        </authorList>
    </citation>
    <scope>NUCLEOTIDE SEQUENCE [LARGE SCALE GENOMIC DNA]</scope>
    <source>
        <strain evidence="2 3">SKKU-2015</strain>
        <tissue evidence="2">Whole body</tissue>
    </source>
</reference>
<evidence type="ECO:0000256" key="1">
    <source>
        <dbReference type="SAM" id="Phobius"/>
    </source>
</evidence>
<keyword evidence="1" id="KW-0812">Transmembrane</keyword>
<evidence type="ECO:0000313" key="3">
    <source>
        <dbReference type="Proteomes" id="UP000247409"/>
    </source>
</evidence>
<feature type="transmembrane region" description="Helical" evidence="1">
    <location>
        <begin position="20"/>
        <end position="42"/>
    </location>
</feature>
<dbReference type="Proteomes" id="UP000247409">
    <property type="component" value="Unassembled WGS sequence"/>
</dbReference>